<dbReference type="PANTHER" id="PTHR14413:SF16">
    <property type="entry name" value="LARGE RIBOSOMAL SUBUNIT PROTEIN BL17M"/>
    <property type="match status" value="1"/>
</dbReference>
<keyword evidence="2 4" id="KW-0689">Ribosomal protein</keyword>
<comment type="subunit">
    <text evidence="4">Part of the 50S ribosomal subunit. Contacts protein L32.</text>
</comment>
<evidence type="ECO:0000256" key="6">
    <source>
        <dbReference type="SAM" id="MobiDB-lite"/>
    </source>
</evidence>
<dbReference type="PATRIC" id="fig|1703775.3.peg.3421"/>
<dbReference type="GO" id="GO:0003735">
    <property type="term" value="F:structural constituent of ribosome"/>
    <property type="evidence" value="ECO:0007669"/>
    <property type="project" value="InterPro"/>
</dbReference>
<evidence type="ECO:0000256" key="3">
    <source>
        <dbReference type="ARBA" id="ARBA00023274"/>
    </source>
</evidence>
<evidence type="ECO:0000256" key="2">
    <source>
        <dbReference type="ARBA" id="ARBA00022980"/>
    </source>
</evidence>
<comment type="similarity">
    <text evidence="1 4 5">Belongs to the bacterial ribosomal protein bL17 family.</text>
</comment>
<dbReference type="Proteomes" id="UP000051861">
    <property type="component" value="Unassembled WGS sequence"/>
</dbReference>
<proteinExistence type="inferred from homology"/>
<gene>
    <name evidence="4" type="primary">rplQ</name>
    <name evidence="7" type="ORF">AMJ44_08600</name>
</gene>
<comment type="caution">
    <text evidence="7">The sequence shown here is derived from an EMBL/GenBank/DDBJ whole genome shotgun (WGS) entry which is preliminary data.</text>
</comment>
<evidence type="ECO:0000256" key="1">
    <source>
        <dbReference type="ARBA" id="ARBA00008777"/>
    </source>
</evidence>
<name>A0A0S7XV18_UNCSA</name>
<dbReference type="InterPro" id="IPR036373">
    <property type="entry name" value="Ribosomal_bL17_sf"/>
</dbReference>
<dbReference type="PROSITE" id="PS01167">
    <property type="entry name" value="RIBOSOMAL_L17"/>
    <property type="match status" value="1"/>
</dbReference>
<dbReference type="Gene3D" id="3.90.1030.10">
    <property type="entry name" value="Ribosomal protein L17"/>
    <property type="match status" value="1"/>
</dbReference>
<dbReference type="GO" id="GO:0022625">
    <property type="term" value="C:cytosolic large ribosomal subunit"/>
    <property type="evidence" value="ECO:0007669"/>
    <property type="project" value="TreeGrafter"/>
</dbReference>
<dbReference type="PANTHER" id="PTHR14413">
    <property type="entry name" value="RIBOSOMAL PROTEIN L17"/>
    <property type="match status" value="1"/>
</dbReference>
<dbReference type="AlphaFoldDB" id="A0A0S7XV18"/>
<accession>A0A0S7XV18</accession>
<keyword evidence="3 4" id="KW-0687">Ribonucleoprotein</keyword>
<evidence type="ECO:0000313" key="7">
    <source>
        <dbReference type="EMBL" id="KPJ66280.1"/>
    </source>
</evidence>
<dbReference type="InterPro" id="IPR000456">
    <property type="entry name" value="Ribosomal_bL17"/>
</dbReference>
<dbReference type="GO" id="GO:0006412">
    <property type="term" value="P:translation"/>
    <property type="evidence" value="ECO:0007669"/>
    <property type="project" value="UniProtKB-UniRule"/>
</dbReference>
<dbReference type="EMBL" id="LIZX01000085">
    <property type="protein sequence ID" value="KPJ66280.1"/>
    <property type="molecule type" value="Genomic_DNA"/>
</dbReference>
<dbReference type="HAMAP" id="MF_01368">
    <property type="entry name" value="Ribosomal_bL17"/>
    <property type="match status" value="1"/>
</dbReference>
<reference evidence="7 8" key="1">
    <citation type="journal article" date="2015" name="Microbiome">
        <title>Genomic resolution of linkages in carbon, nitrogen, and sulfur cycling among widespread estuary sediment bacteria.</title>
        <authorList>
            <person name="Baker B.J."/>
            <person name="Lazar C.S."/>
            <person name="Teske A.P."/>
            <person name="Dick G.J."/>
        </authorList>
    </citation>
    <scope>NUCLEOTIDE SEQUENCE [LARGE SCALE GENOMIC DNA]</scope>
    <source>
        <strain evidence="7">DG_54_3</strain>
    </source>
</reference>
<organism evidence="7 8">
    <name type="scientific">candidate division WOR-1 bacterium DG_54_3</name>
    <dbReference type="NCBI Taxonomy" id="1703775"/>
    <lineage>
        <taxon>Bacteria</taxon>
        <taxon>Bacillati</taxon>
        <taxon>Saganbacteria</taxon>
    </lineage>
</organism>
<dbReference type="SUPFAM" id="SSF64263">
    <property type="entry name" value="Prokaryotic ribosomal protein L17"/>
    <property type="match status" value="1"/>
</dbReference>
<evidence type="ECO:0000256" key="4">
    <source>
        <dbReference type="HAMAP-Rule" id="MF_01368"/>
    </source>
</evidence>
<dbReference type="InterPro" id="IPR047859">
    <property type="entry name" value="Ribosomal_bL17_CS"/>
</dbReference>
<sequence length="186" mass="21124">MRHGKKTKKLGRTKSHRKAMLANMATSLFLYHVIKTTETKAKEVKKLADKLITLAKRGDLHAHRQVYDVIKDRKSVKKLFDEIAPKLMDREGGYTKILKLGTRRGDGASLSVIKLLVERPPAEEKEEKKGKPKKKIKPEKEAQAKAYKEKEIETKAKEGEERAEESEAEEGKEEAGDSEESEKKEA</sequence>
<protein>
    <recommendedName>
        <fullName evidence="4">Large ribosomal subunit protein bL17</fullName>
    </recommendedName>
</protein>
<dbReference type="NCBIfam" id="TIGR00059">
    <property type="entry name" value="L17"/>
    <property type="match status" value="1"/>
</dbReference>
<dbReference type="Pfam" id="PF01196">
    <property type="entry name" value="Ribosomal_L17"/>
    <property type="match status" value="1"/>
</dbReference>
<feature type="compositionally biased region" description="Basic and acidic residues" evidence="6">
    <location>
        <begin position="138"/>
        <end position="160"/>
    </location>
</feature>
<evidence type="ECO:0000313" key="8">
    <source>
        <dbReference type="Proteomes" id="UP000051861"/>
    </source>
</evidence>
<feature type="compositionally biased region" description="Acidic residues" evidence="6">
    <location>
        <begin position="161"/>
        <end position="180"/>
    </location>
</feature>
<feature type="region of interest" description="Disordered" evidence="6">
    <location>
        <begin position="121"/>
        <end position="186"/>
    </location>
</feature>
<evidence type="ECO:0000256" key="5">
    <source>
        <dbReference type="RuleBase" id="RU000660"/>
    </source>
</evidence>